<keyword evidence="8 11" id="KW-1133">Transmembrane helix</keyword>
<keyword evidence="15" id="KW-1185">Reference proteome</keyword>
<evidence type="ECO:0000256" key="3">
    <source>
        <dbReference type="ARBA" id="ARBA00012438"/>
    </source>
</evidence>
<dbReference type="EMBL" id="PZZZ01000003">
    <property type="protein sequence ID" value="PTM96369.1"/>
    <property type="molecule type" value="Genomic_DNA"/>
</dbReference>
<dbReference type="Pfam" id="PF00512">
    <property type="entry name" value="HisKA"/>
    <property type="match status" value="1"/>
</dbReference>
<dbReference type="InterPro" id="IPR013727">
    <property type="entry name" value="2CSK_N"/>
</dbReference>
<gene>
    <name evidence="14" type="ORF">C7449_103387</name>
</gene>
<dbReference type="SUPFAM" id="SSF55874">
    <property type="entry name" value="ATPase domain of HSP90 chaperone/DNA topoisomerase II/histidine kinase"/>
    <property type="match status" value="1"/>
</dbReference>
<dbReference type="GO" id="GO:0000155">
    <property type="term" value="F:phosphorelay sensor kinase activity"/>
    <property type="evidence" value="ECO:0007669"/>
    <property type="project" value="InterPro"/>
</dbReference>
<evidence type="ECO:0000256" key="9">
    <source>
        <dbReference type="ARBA" id="ARBA00023012"/>
    </source>
</evidence>
<dbReference type="AlphaFoldDB" id="A0A2T5BBL3"/>
<dbReference type="Gene3D" id="1.10.287.130">
    <property type="match status" value="1"/>
</dbReference>
<dbReference type="PANTHER" id="PTHR45436">
    <property type="entry name" value="SENSOR HISTIDINE KINASE YKOH"/>
    <property type="match status" value="1"/>
</dbReference>
<dbReference type="PRINTS" id="PR00344">
    <property type="entry name" value="BCTRLSENSOR"/>
</dbReference>
<reference evidence="14 15" key="1">
    <citation type="submission" date="2018-04" db="EMBL/GenBank/DDBJ databases">
        <title>Genomic Encyclopedia of Type Strains, Phase IV (KMG-IV): sequencing the most valuable type-strain genomes for metagenomic binning, comparative biology and taxonomic classification.</title>
        <authorList>
            <person name="Goeker M."/>
        </authorList>
    </citation>
    <scope>NUCLEOTIDE SEQUENCE [LARGE SCALE GENOMIC DNA]</scope>
    <source>
        <strain evidence="14 15">DSM 7138</strain>
    </source>
</reference>
<dbReference type="InterPro" id="IPR003661">
    <property type="entry name" value="HisK_dim/P_dom"/>
</dbReference>
<dbReference type="InterPro" id="IPR004358">
    <property type="entry name" value="Sig_transdc_His_kin-like_C"/>
</dbReference>
<dbReference type="Gene3D" id="3.30.565.10">
    <property type="entry name" value="Histidine kinase-like ATPase, C-terminal domain"/>
    <property type="match status" value="1"/>
</dbReference>
<dbReference type="InterPro" id="IPR003594">
    <property type="entry name" value="HATPase_dom"/>
</dbReference>
<dbReference type="InterPro" id="IPR003660">
    <property type="entry name" value="HAMP_dom"/>
</dbReference>
<evidence type="ECO:0000256" key="7">
    <source>
        <dbReference type="ARBA" id="ARBA00022777"/>
    </source>
</evidence>
<dbReference type="Pfam" id="PF02518">
    <property type="entry name" value="HATPase_c"/>
    <property type="match status" value="1"/>
</dbReference>
<comment type="catalytic activity">
    <reaction evidence="1">
        <text>ATP + protein L-histidine = ADP + protein N-phospho-L-histidine.</text>
        <dbReference type="EC" id="2.7.13.3"/>
    </reaction>
</comment>
<evidence type="ECO:0000256" key="1">
    <source>
        <dbReference type="ARBA" id="ARBA00000085"/>
    </source>
</evidence>
<evidence type="ECO:0000256" key="11">
    <source>
        <dbReference type="SAM" id="Phobius"/>
    </source>
</evidence>
<feature type="domain" description="HAMP" evidence="13">
    <location>
        <begin position="188"/>
        <end position="239"/>
    </location>
</feature>
<dbReference type="PROSITE" id="PS50109">
    <property type="entry name" value="HIS_KIN"/>
    <property type="match status" value="1"/>
</dbReference>
<sequence length="468" mass="49469">MTRHPASSLRRQLLGWLLVATAVFGILALFDTYREAMTTANTISDRVLAGSALAIAERVVVNENGALEVDIPYVALEMLTSAAQDRVFYRVEGPPGHFITGYQALPTIADTHGQPTAYADATFRGEPIRVAVLQRSASTGVNSVPFVVTVAETTIARRQLAQAILVRSALRLGLMIAGAAAIVWIAVTLALRPLYRLSDAIAERNPSDLHPIDQQVPSEVQGLVDTVNSFMVRLQSALDALRHFSGNASHQLRTPLAIIRTQLALAGRASSLAAAQEAARKGDEAVAHAERILAQLLLMAKIDAAGSVVPRPGARIDIASLARNLTAEYVPVAAQSGIDLGFEGDGPAMVRAEPLLFGEMLRNLIENAIAYAGQGAEVTVSVRALPDGIRLCVEDDGPGIPPERRGEVLQRFARGGQDSSPGVGLGLPIVEDIAALFGAKLTLEDAVRGKGLAASIMFPACDPEPVSG</sequence>
<dbReference type="PROSITE" id="PS50885">
    <property type="entry name" value="HAMP"/>
    <property type="match status" value="1"/>
</dbReference>
<proteinExistence type="predicted"/>
<feature type="domain" description="Histidine kinase" evidence="12">
    <location>
        <begin position="247"/>
        <end position="462"/>
    </location>
</feature>
<comment type="caution">
    <text evidence="14">The sequence shown here is derived from an EMBL/GenBank/DDBJ whole genome shotgun (WGS) entry which is preliminary data.</text>
</comment>
<evidence type="ECO:0000259" key="13">
    <source>
        <dbReference type="PROSITE" id="PS50885"/>
    </source>
</evidence>
<dbReference type="PANTHER" id="PTHR45436:SF1">
    <property type="entry name" value="SENSOR PROTEIN QSEC"/>
    <property type="match status" value="1"/>
</dbReference>
<evidence type="ECO:0000313" key="14">
    <source>
        <dbReference type="EMBL" id="PTM96369.1"/>
    </source>
</evidence>
<evidence type="ECO:0000256" key="2">
    <source>
        <dbReference type="ARBA" id="ARBA00004370"/>
    </source>
</evidence>
<evidence type="ECO:0000313" key="15">
    <source>
        <dbReference type="Proteomes" id="UP000241247"/>
    </source>
</evidence>
<dbReference type="OrthoDB" id="8673316at2"/>
<keyword evidence="5" id="KW-0808">Transferase</keyword>
<accession>A0A2T5BBL3</accession>
<dbReference type="SMART" id="SM00387">
    <property type="entry name" value="HATPase_c"/>
    <property type="match status" value="1"/>
</dbReference>
<dbReference type="RefSeq" id="WP_108002426.1">
    <property type="nucleotide sequence ID" value="NZ_JBHEEX010000002.1"/>
</dbReference>
<keyword evidence="4" id="KW-0597">Phosphoprotein</keyword>
<dbReference type="Proteomes" id="UP000241247">
    <property type="component" value="Unassembled WGS sequence"/>
</dbReference>
<evidence type="ECO:0000256" key="5">
    <source>
        <dbReference type="ARBA" id="ARBA00022679"/>
    </source>
</evidence>
<keyword evidence="7 14" id="KW-0418">Kinase</keyword>
<feature type="transmembrane region" description="Helical" evidence="11">
    <location>
        <begin position="172"/>
        <end position="195"/>
    </location>
</feature>
<organism evidence="14 15">
    <name type="scientific">Mycoplana dimorpha</name>
    <dbReference type="NCBI Taxonomy" id="28320"/>
    <lineage>
        <taxon>Bacteria</taxon>
        <taxon>Pseudomonadati</taxon>
        <taxon>Pseudomonadota</taxon>
        <taxon>Alphaproteobacteria</taxon>
        <taxon>Hyphomicrobiales</taxon>
        <taxon>Rhizobiaceae</taxon>
        <taxon>Mycoplana</taxon>
    </lineage>
</organism>
<dbReference type="GO" id="GO:0005886">
    <property type="term" value="C:plasma membrane"/>
    <property type="evidence" value="ECO:0007669"/>
    <property type="project" value="TreeGrafter"/>
</dbReference>
<evidence type="ECO:0000256" key="8">
    <source>
        <dbReference type="ARBA" id="ARBA00022989"/>
    </source>
</evidence>
<dbReference type="SMART" id="SM00388">
    <property type="entry name" value="HisKA"/>
    <property type="match status" value="1"/>
</dbReference>
<comment type="subcellular location">
    <subcellularLocation>
        <location evidence="2">Membrane</location>
    </subcellularLocation>
</comment>
<protein>
    <recommendedName>
        <fullName evidence="3">histidine kinase</fullName>
        <ecNumber evidence="3">2.7.13.3</ecNumber>
    </recommendedName>
</protein>
<evidence type="ECO:0000259" key="12">
    <source>
        <dbReference type="PROSITE" id="PS50109"/>
    </source>
</evidence>
<keyword evidence="10 11" id="KW-0472">Membrane</keyword>
<dbReference type="InterPro" id="IPR036890">
    <property type="entry name" value="HATPase_C_sf"/>
</dbReference>
<keyword evidence="6 11" id="KW-0812">Transmembrane</keyword>
<evidence type="ECO:0000256" key="4">
    <source>
        <dbReference type="ARBA" id="ARBA00022553"/>
    </source>
</evidence>
<feature type="transmembrane region" description="Helical" evidence="11">
    <location>
        <begin position="13"/>
        <end position="30"/>
    </location>
</feature>
<dbReference type="EC" id="2.7.13.3" evidence="3"/>
<dbReference type="InterPro" id="IPR050428">
    <property type="entry name" value="TCS_sensor_his_kinase"/>
</dbReference>
<dbReference type="CDD" id="cd00082">
    <property type="entry name" value="HisKA"/>
    <property type="match status" value="1"/>
</dbReference>
<evidence type="ECO:0000256" key="6">
    <source>
        <dbReference type="ARBA" id="ARBA00022692"/>
    </source>
</evidence>
<dbReference type="SUPFAM" id="SSF47384">
    <property type="entry name" value="Homodimeric domain of signal transducing histidine kinase"/>
    <property type="match status" value="1"/>
</dbReference>
<evidence type="ECO:0000256" key="10">
    <source>
        <dbReference type="ARBA" id="ARBA00023136"/>
    </source>
</evidence>
<name>A0A2T5BBL3_MYCDI</name>
<keyword evidence="9" id="KW-0902">Two-component regulatory system</keyword>
<dbReference type="Pfam" id="PF08521">
    <property type="entry name" value="2CSK_N"/>
    <property type="match status" value="1"/>
</dbReference>
<dbReference type="InterPro" id="IPR036097">
    <property type="entry name" value="HisK_dim/P_sf"/>
</dbReference>
<dbReference type="InterPro" id="IPR005467">
    <property type="entry name" value="His_kinase_dom"/>
</dbReference>